<reference evidence="3 4" key="1">
    <citation type="submission" date="2024-06" db="EMBL/GenBank/DDBJ databases">
        <authorList>
            <person name="Steensen K."/>
            <person name="Seneca J."/>
            <person name="Bartlau N."/>
            <person name="Yu A.X."/>
            <person name="Polz M.F."/>
        </authorList>
    </citation>
    <scope>NUCLEOTIDE SEQUENCE [LARGE SCALE GENOMIC DNA]</scope>
    <source>
        <strain evidence="3 4">1F145</strain>
    </source>
</reference>
<sequence length="122" mass="14128">MKASCQQFEFSKHWHDDLTIGVIEKGAEGLYYRGNNIVIPENQIVTINPAEVHTGFAGCHTGWKYRMFYFELAMVQRHFEQSDQDVLPFIKSPILNDPELFSLLRQLHIAIEEPAFDITKES</sequence>
<feature type="domain" description="AraC-type arabinose-binding/dimerisation" evidence="2">
    <location>
        <begin position="6"/>
        <end position="116"/>
    </location>
</feature>
<dbReference type="InterPro" id="IPR003313">
    <property type="entry name" value="AraC-bd"/>
</dbReference>
<dbReference type="Pfam" id="PF02311">
    <property type="entry name" value="AraC_binding"/>
    <property type="match status" value="1"/>
</dbReference>
<dbReference type="InterPro" id="IPR037923">
    <property type="entry name" value="HTH-like"/>
</dbReference>
<organism evidence="3 4">
    <name type="scientific">Vibrio splendidus</name>
    <dbReference type="NCBI Taxonomy" id="29497"/>
    <lineage>
        <taxon>Bacteria</taxon>
        <taxon>Pseudomonadati</taxon>
        <taxon>Pseudomonadota</taxon>
        <taxon>Gammaproteobacteria</taxon>
        <taxon>Vibrionales</taxon>
        <taxon>Vibrionaceae</taxon>
        <taxon>Vibrio</taxon>
    </lineage>
</organism>
<comment type="caution">
    <text evidence="3">The sequence shown here is derived from an EMBL/GenBank/DDBJ whole genome shotgun (WGS) entry which is preliminary data.</text>
</comment>
<dbReference type="RefSeq" id="WP_277814463.1">
    <property type="nucleotide sequence ID" value="NZ_JBGOOW010000060.1"/>
</dbReference>
<evidence type="ECO:0000259" key="2">
    <source>
        <dbReference type="Pfam" id="PF02311"/>
    </source>
</evidence>
<accession>A0ABV4LZG4</accession>
<keyword evidence="1" id="KW-0238">DNA-binding</keyword>
<evidence type="ECO:0000256" key="1">
    <source>
        <dbReference type="ARBA" id="ARBA00023125"/>
    </source>
</evidence>
<name>A0ABV4LZG4_VIBSP</name>
<evidence type="ECO:0000313" key="3">
    <source>
        <dbReference type="EMBL" id="MEZ8183806.1"/>
    </source>
</evidence>
<evidence type="ECO:0000313" key="4">
    <source>
        <dbReference type="Proteomes" id="UP001569200"/>
    </source>
</evidence>
<gene>
    <name evidence="3" type="ORF">ACED33_24330</name>
</gene>
<keyword evidence="4" id="KW-1185">Reference proteome</keyword>
<dbReference type="EMBL" id="JBGOOW010000060">
    <property type="protein sequence ID" value="MEZ8183806.1"/>
    <property type="molecule type" value="Genomic_DNA"/>
</dbReference>
<proteinExistence type="predicted"/>
<protein>
    <submittedName>
        <fullName evidence="3">AraC family ligand binding domain-containing protein</fullName>
    </submittedName>
</protein>
<dbReference type="SUPFAM" id="SSF51215">
    <property type="entry name" value="Regulatory protein AraC"/>
    <property type="match status" value="1"/>
</dbReference>
<dbReference type="Proteomes" id="UP001569200">
    <property type="component" value="Unassembled WGS sequence"/>
</dbReference>